<proteinExistence type="predicted"/>
<dbReference type="AlphaFoldDB" id="A0A6J4VND2"/>
<reference evidence="1" key="1">
    <citation type="submission" date="2020-02" db="EMBL/GenBank/DDBJ databases">
        <authorList>
            <person name="Meier V. D."/>
        </authorList>
    </citation>
    <scope>NUCLEOTIDE SEQUENCE</scope>
    <source>
        <strain evidence="1">AVDCRST_MAG19</strain>
    </source>
</reference>
<evidence type="ECO:0000313" key="1">
    <source>
        <dbReference type="EMBL" id="CAA9580635.1"/>
    </source>
</evidence>
<organism evidence="1">
    <name type="scientific">uncultured Thermomicrobiales bacterium</name>
    <dbReference type="NCBI Taxonomy" id="1645740"/>
    <lineage>
        <taxon>Bacteria</taxon>
        <taxon>Pseudomonadati</taxon>
        <taxon>Thermomicrobiota</taxon>
        <taxon>Thermomicrobia</taxon>
        <taxon>Thermomicrobiales</taxon>
        <taxon>environmental samples</taxon>
    </lineage>
</organism>
<accession>A0A6J4VND2</accession>
<name>A0A6J4VND2_9BACT</name>
<sequence>MRGVRGEVLAWNPGAGWARRWQPAGGGVAIPHVYLSSRG</sequence>
<gene>
    <name evidence="1" type="ORF">AVDCRST_MAG19-3917</name>
</gene>
<dbReference type="EMBL" id="CADCWL010000218">
    <property type="protein sequence ID" value="CAA9580635.1"/>
    <property type="molecule type" value="Genomic_DNA"/>
</dbReference>
<protein>
    <submittedName>
        <fullName evidence="1">Uncharacterized protein</fullName>
    </submittedName>
</protein>